<gene>
    <name evidence="2" type="ORF">CALCODRAFT_499873</name>
</gene>
<reference evidence="2 3" key="1">
    <citation type="journal article" date="2016" name="Mol. Biol. Evol.">
        <title>Comparative Genomics of Early-Diverging Mushroom-Forming Fungi Provides Insights into the Origins of Lignocellulose Decay Capabilities.</title>
        <authorList>
            <person name="Nagy L.G."/>
            <person name="Riley R."/>
            <person name="Tritt A."/>
            <person name="Adam C."/>
            <person name="Daum C."/>
            <person name="Floudas D."/>
            <person name="Sun H."/>
            <person name="Yadav J.S."/>
            <person name="Pangilinan J."/>
            <person name="Larsson K.H."/>
            <person name="Matsuura K."/>
            <person name="Barry K."/>
            <person name="Labutti K."/>
            <person name="Kuo R."/>
            <person name="Ohm R.A."/>
            <person name="Bhattacharya S.S."/>
            <person name="Shirouzu T."/>
            <person name="Yoshinaga Y."/>
            <person name="Martin F.M."/>
            <person name="Grigoriev I.V."/>
            <person name="Hibbett D.S."/>
        </authorList>
    </citation>
    <scope>NUCLEOTIDE SEQUENCE [LARGE SCALE GENOMIC DNA]</scope>
    <source>
        <strain evidence="2 3">HHB12733</strain>
    </source>
</reference>
<evidence type="ECO:0000313" key="3">
    <source>
        <dbReference type="Proteomes" id="UP000076842"/>
    </source>
</evidence>
<dbReference type="InParanoid" id="A0A165EAB4"/>
<feature type="compositionally biased region" description="Low complexity" evidence="1">
    <location>
        <begin position="24"/>
        <end position="38"/>
    </location>
</feature>
<accession>A0A165EAB4</accession>
<evidence type="ECO:0000256" key="1">
    <source>
        <dbReference type="SAM" id="MobiDB-lite"/>
    </source>
</evidence>
<keyword evidence="3" id="KW-1185">Reference proteome</keyword>
<dbReference type="Proteomes" id="UP000076842">
    <property type="component" value="Unassembled WGS sequence"/>
</dbReference>
<evidence type="ECO:0000313" key="2">
    <source>
        <dbReference type="EMBL" id="KZT54438.1"/>
    </source>
</evidence>
<dbReference type="AlphaFoldDB" id="A0A165EAB4"/>
<feature type="region of interest" description="Disordered" evidence="1">
    <location>
        <begin position="1"/>
        <end position="46"/>
    </location>
</feature>
<organism evidence="2 3">
    <name type="scientific">Calocera cornea HHB12733</name>
    <dbReference type="NCBI Taxonomy" id="1353952"/>
    <lineage>
        <taxon>Eukaryota</taxon>
        <taxon>Fungi</taxon>
        <taxon>Dikarya</taxon>
        <taxon>Basidiomycota</taxon>
        <taxon>Agaricomycotina</taxon>
        <taxon>Dacrymycetes</taxon>
        <taxon>Dacrymycetales</taxon>
        <taxon>Dacrymycetaceae</taxon>
        <taxon>Calocera</taxon>
    </lineage>
</organism>
<dbReference type="EMBL" id="KV424014">
    <property type="protein sequence ID" value="KZT54438.1"/>
    <property type="molecule type" value="Genomic_DNA"/>
</dbReference>
<proteinExistence type="predicted"/>
<name>A0A165EAB4_9BASI</name>
<sequence length="114" mass="11124">MPPLPGSALPTFPSSALPTDGRLGTASSGSTSTSTSASDGMHPNPAAVLSPAAADFAAGRALSLSLSGLAEMHAYGYSAITPPDSGDSSAAAAVPDMGISPQRTLGTAVRTFGY</sequence>
<protein>
    <submittedName>
        <fullName evidence="2">Uncharacterized protein</fullName>
    </submittedName>
</protein>